<dbReference type="SUPFAM" id="SSF51735">
    <property type="entry name" value="NAD(P)-binding Rossmann-fold domains"/>
    <property type="match status" value="1"/>
</dbReference>
<proteinExistence type="predicted"/>
<sequence length="292" mass="30635">MRVLLIGASGYVGSAVAERLIAEGHEVVALARPGSARPAVPFERRFGDLKVPASLTAAVTEDIDGVVHAATSTGDPRMDAAAITALTAPMHGTIRPFVLTSGVWVLGATGEQSADETTPAAPIPLVAHRPALEEQVLALTDNGIRATVLRPGVVHGRGGGIPAQLVEWARKAGVPRVVGDLAARWPMVHVDDLADLYVRVLTQAPARTVWHGVTEPAVPVRELAAAAGRAAGVVGDVTLWPLDEAGQDLGKQYAEALALSQSVTAENARTRLDWAPRELDSVSDLRVGSYRH</sequence>
<dbReference type="PANTHER" id="PTHR48079:SF6">
    <property type="entry name" value="NAD(P)-BINDING DOMAIN-CONTAINING PROTEIN-RELATED"/>
    <property type="match status" value="1"/>
</dbReference>
<gene>
    <name evidence="2" type="ORF">GCM10009839_48890</name>
</gene>
<dbReference type="InterPro" id="IPR001509">
    <property type="entry name" value="Epimerase_deHydtase"/>
</dbReference>
<dbReference type="EMBL" id="BAAAQN010000030">
    <property type="protein sequence ID" value="GAA2040859.1"/>
    <property type="molecule type" value="Genomic_DNA"/>
</dbReference>
<dbReference type="PANTHER" id="PTHR48079">
    <property type="entry name" value="PROTEIN YEEZ"/>
    <property type="match status" value="1"/>
</dbReference>
<organism evidence="2 3">
    <name type="scientific">Catenulispora yoronensis</name>
    <dbReference type="NCBI Taxonomy" id="450799"/>
    <lineage>
        <taxon>Bacteria</taxon>
        <taxon>Bacillati</taxon>
        <taxon>Actinomycetota</taxon>
        <taxon>Actinomycetes</taxon>
        <taxon>Catenulisporales</taxon>
        <taxon>Catenulisporaceae</taxon>
        <taxon>Catenulispora</taxon>
    </lineage>
</organism>
<evidence type="ECO:0000259" key="1">
    <source>
        <dbReference type="Pfam" id="PF01370"/>
    </source>
</evidence>
<protein>
    <submittedName>
        <fullName evidence="2">NAD-dependent epimerase/dehydratase family protein</fullName>
    </submittedName>
</protein>
<dbReference type="Pfam" id="PF01370">
    <property type="entry name" value="Epimerase"/>
    <property type="match status" value="1"/>
</dbReference>
<dbReference type="RefSeq" id="WP_344667981.1">
    <property type="nucleotide sequence ID" value="NZ_BAAAQN010000030.1"/>
</dbReference>
<dbReference type="InterPro" id="IPR051783">
    <property type="entry name" value="NAD(P)-dependent_oxidoreduct"/>
</dbReference>
<dbReference type="Gene3D" id="3.40.50.720">
    <property type="entry name" value="NAD(P)-binding Rossmann-like Domain"/>
    <property type="match status" value="1"/>
</dbReference>
<comment type="caution">
    <text evidence="2">The sequence shown here is derived from an EMBL/GenBank/DDBJ whole genome shotgun (WGS) entry which is preliminary data.</text>
</comment>
<name>A0ABN2UNK8_9ACTN</name>
<dbReference type="InterPro" id="IPR036291">
    <property type="entry name" value="NAD(P)-bd_dom_sf"/>
</dbReference>
<keyword evidence="3" id="KW-1185">Reference proteome</keyword>
<dbReference type="Proteomes" id="UP001500751">
    <property type="component" value="Unassembled WGS sequence"/>
</dbReference>
<reference evidence="2 3" key="1">
    <citation type="journal article" date="2019" name="Int. J. Syst. Evol. Microbiol.">
        <title>The Global Catalogue of Microorganisms (GCM) 10K type strain sequencing project: providing services to taxonomists for standard genome sequencing and annotation.</title>
        <authorList>
            <consortium name="The Broad Institute Genomics Platform"/>
            <consortium name="The Broad Institute Genome Sequencing Center for Infectious Disease"/>
            <person name="Wu L."/>
            <person name="Ma J."/>
        </authorList>
    </citation>
    <scope>NUCLEOTIDE SEQUENCE [LARGE SCALE GENOMIC DNA]</scope>
    <source>
        <strain evidence="2 3">JCM 16014</strain>
    </source>
</reference>
<feature type="domain" description="NAD-dependent epimerase/dehydratase" evidence="1">
    <location>
        <begin position="3"/>
        <end position="203"/>
    </location>
</feature>
<evidence type="ECO:0000313" key="3">
    <source>
        <dbReference type="Proteomes" id="UP001500751"/>
    </source>
</evidence>
<evidence type="ECO:0000313" key="2">
    <source>
        <dbReference type="EMBL" id="GAA2040859.1"/>
    </source>
</evidence>
<accession>A0ABN2UNK8</accession>